<keyword evidence="3" id="KW-0547">Nucleotide-binding</keyword>
<dbReference type="GO" id="GO:0005524">
    <property type="term" value="F:ATP binding"/>
    <property type="evidence" value="ECO:0007669"/>
    <property type="project" value="UniProtKB-KW"/>
</dbReference>
<evidence type="ECO:0000313" key="8">
    <source>
        <dbReference type="Proteomes" id="UP001429580"/>
    </source>
</evidence>
<proteinExistence type="inferred from homology"/>
<dbReference type="RefSeq" id="WP_166953530.1">
    <property type="nucleotide sequence ID" value="NZ_JAASQI010000006.1"/>
</dbReference>
<gene>
    <name evidence="7" type="ORF">FHS82_002634</name>
</gene>
<dbReference type="InterPro" id="IPR027417">
    <property type="entry name" value="P-loop_NTPase"/>
</dbReference>
<name>A0ABX0V3V9_9HYPH</name>
<dbReference type="EMBL" id="JAASQI010000006">
    <property type="protein sequence ID" value="NIJ58779.1"/>
    <property type="molecule type" value="Genomic_DNA"/>
</dbReference>
<keyword evidence="2" id="KW-0813">Transport</keyword>
<dbReference type="InterPro" id="IPR003439">
    <property type="entry name" value="ABC_transporter-like_ATP-bd"/>
</dbReference>
<comment type="similarity">
    <text evidence="1">Belongs to the ABC transporter superfamily.</text>
</comment>
<evidence type="ECO:0000256" key="1">
    <source>
        <dbReference type="ARBA" id="ARBA00005417"/>
    </source>
</evidence>
<dbReference type="Gene3D" id="3.40.50.300">
    <property type="entry name" value="P-loop containing nucleotide triphosphate hydrolases"/>
    <property type="match status" value="1"/>
</dbReference>
<dbReference type="SMART" id="SM00382">
    <property type="entry name" value="AAA"/>
    <property type="match status" value="1"/>
</dbReference>
<evidence type="ECO:0000256" key="5">
    <source>
        <dbReference type="ARBA" id="ARBA00022970"/>
    </source>
</evidence>
<dbReference type="PANTHER" id="PTHR43820:SF2">
    <property type="entry name" value="ABC TRANSPORTER ATP-BINDING PROTEIN"/>
    <property type="match status" value="1"/>
</dbReference>
<dbReference type="CDD" id="cd03224">
    <property type="entry name" value="ABC_TM1139_LivF_branched"/>
    <property type="match status" value="1"/>
</dbReference>
<sequence>MNTPILEVNGLNASYGRAQILFDVSLKVHPNEVVAVMGRNGAGKSTTFKAIMGHLRNRSGSVRLRGEQIEKLPVYQVARRGLGFVPEDRRIFSELTVLENLDLGRQPPRDGAATWTIETLFEVFPNLAAMPHRPGSDMSGGEQQMLTIARTLMGNPYLVLLDEPSEGVAPVIVERLARLILDLKAQGLTILLSEQNLAFAAALADRVYVLDRGQIVFDGTMAELSANEAVCRAYLTM</sequence>
<dbReference type="PROSITE" id="PS00211">
    <property type="entry name" value="ABC_TRANSPORTER_1"/>
    <property type="match status" value="1"/>
</dbReference>
<dbReference type="InterPro" id="IPR017871">
    <property type="entry name" value="ABC_transporter-like_CS"/>
</dbReference>
<accession>A0ABX0V3V9</accession>
<dbReference type="Proteomes" id="UP001429580">
    <property type="component" value="Unassembled WGS sequence"/>
</dbReference>
<evidence type="ECO:0000256" key="2">
    <source>
        <dbReference type="ARBA" id="ARBA00022448"/>
    </source>
</evidence>
<comment type="caution">
    <text evidence="7">The sequence shown here is derived from an EMBL/GenBank/DDBJ whole genome shotgun (WGS) entry which is preliminary data.</text>
</comment>
<protein>
    <submittedName>
        <fullName evidence="7">Branched-chain amino acid transport system ATP-binding protein</fullName>
    </submittedName>
</protein>
<evidence type="ECO:0000259" key="6">
    <source>
        <dbReference type="PROSITE" id="PS50893"/>
    </source>
</evidence>
<reference evidence="7 8" key="1">
    <citation type="submission" date="2020-03" db="EMBL/GenBank/DDBJ databases">
        <title>Genomic Encyclopedia of Type Strains, Phase IV (KMG-IV): sequencing the most valuable type-strain genomes for metagenomic binning, comparative biology and taxonomic classification.</title>
        <authorList>
            <person name="Goeker M."/>
        </authorList>
    </citation>
    <scope>NUCLEOTIDE SEQUENCE [LARGE SCALE GENOMIC DNA]</scope>
    <source>
        <strain evidence="7 8">DSM 103870</strain>
    </source>
</reference>
<dbReference type="SUPFAM" id="SSF52540">
    <property type="entry name" value="P-loop containing nucleoside triphosphate hydrolases"/>
    <property type="match status" value="1"/>
</dbReference>
<evidence type="ECO:0000256" key="3">
    <source>
        <dbReference type="ARBA" id="ARBA00022741"/>
    </source>
</evidence>
<dbReference type="PANTHER" id="PTHR43820">
    <property type="entry name" value="HIGH-AFFINITY BRANCHED-CHAIN AMINO ACID TRANSPORT ATP-BINDING PROTEIN LIVF"/>
    <property type="match status" value="1"/>
</dbReference>
<dbReference type="InterPro" id="IPR003593">
    <property type="entry name" value="AAA+_ATPase"/>
</dbReference>
<dbReference type="PROSITE" id="PS50893">
    <property type="entry name" value="ABC_TRANSPORTER_2"/>
    <property type="match status" value="1"/>
</dbReference>
<evidence type="ECO:0000256" key="4">
    <source>
        <dbReference type="ARBA" id="ARBA00022840"/>
    </source>
</evidence>
<keyword evidence="8" id="KW-1185">Reference proteome</keyword>
<organism evidence="7 8">
    <name type="scientific">Pseudochelatococcus lubricantis</name>
    <dbReference type="NCBI Taxonomy" id="1538102"/>
    <lineage>
        <taxon>Bacteria</taxon>
        <taxon>Pseudomonadati</taxon>
        <taxon>Pseudomonadota</taxon>
        <taxon>Alphaproteobacteria</taxon>
        <taxon>Hyphomicrobiales</taxon>
        <taxon>Chelatococcaceae</taxon>
        <taxon>Pseudochelatococcus</taxon>
    </lineage>
</organism>
<feature type="domain" description="ABC transporter" evidence="6">
    <location>
        <begin position="6"/>
        <end position="237"/>
    </location>
</feature>
<evidence type="ECO:0000313" key="7">
    <source>
        <dbReference type="EMBL" id="NIJ58779.1"/>
    </source>
</evidence>
<keyword evidence="5" id="KW-0029">Amino-acid transport</keyword>
<dbReference type="InterPro" id="IPR052156">
    <property type="entry name" value="BCAA_Transport_ATP-bd_LivF"/>
</dbReference>
<dbReference type="Pfam" id="PF00005">
    <property type="entry name" value="ABC_tran"/>
    <property type="match status" value="1"/>
</dbReference>
<keyword evidence="4 7" id="KW-0067">ATP-binding</keyword>